<name>A0A0F8XHC1_9ZZZZ</name>
<dbReference type="AlphaFoldDB" id="A0A0F8XHC1"/>
<dbReference type="EMBL" id="LAZR01059199">
    <property type="protein sequence ID" value="KKK68308.1"/>
    <property type="molecule type" value="Genomic_DNA"/>
</dbReference>
<feature type="compositionally biased region" description="Basic residues" evidence="1">
    <location>
        <begin position="57"/>
        <end position="77"/>
    </location>
</feature>
<reference evidence="2" key="1">
    <citation type="journal article" date="2015" name="Nature">
        <title>Complex archaea that bridge the gap between prokaryotes and eukaryotes.</title>
        <authorList>
            <person name="Spang A."/>
            <person name="Saw J.H."/>
            <person name="Jorgensen S.L."/>
            <person name="Zaremba-Niedzwiedzka K."/>
            <person name="Martijn J."/>
            <person name="Lind A.E."/>
            <person name="van Eijk R."/>
            <person name="Schleper C."/>
            <person name="Guy L."/>
            <person name="Ettema T.J."/>
        </authorList>
    </citation>
    <scope>NUCLEOTIDE SEQUENCE</scope>
</reference>
<feature type="region of interest" description="Disordered" evidence="1">
    <location>
        <begin position="30"/>
        <end position="77"/>
    </location>
</feature>
<proteinExistence type="predicted"/>
<organism evidence="2">
    <name type="scientific">marine sediment metagenome</name>
    <dbReference type="NCBI Taxonomy" id="412755"/>
    <lineage>
        <taxon>unclassified sequences</taxon>
        <taxon>metagenomes</taxon>
        <taxon>ecological metagenomes</taxon>
    </lineage>
</organism>
<accession>A0A0F8XHC1</accession>
<evidence type="ECO:0000256" key="1">
    <source>
        <dbReference type="SAM" id="MobiDB-lite"/>
    </source>
</evidence>
<protein>
    <submittedName>
        <fullName evidence="2">Uncharacterized protein</fullName>
    </submittedName>
</protein>
<evidence type="ECO:0000313" key="2">
    <source>
        <dbReference type="EMBL" id="KKK68308.1"/>
    </source>
</evidence>
<gene>
    <name evidence="2" type="ORF">LCGC14_2945400</name>
</gene>
<comment type="caution">
    <text evidence="2">The sequence shown here is derived from an EMBL/GenBank/DDBJ whole genome shotgun (WGS) entry which is preliminary data.</text>
</comment>
<sequence>MDTRTGEIREIEEIPAGLRERFVDIDGQDMTGKQHRERKVSLHDHTSKLGKKLTAERRKRGLTRRRYRTLRKQGKLR</sequence>